<dbReference type="FunFam" id="3.30.1360.70:FF:000003">
    <property type="entry name" value="Arginine--tRNA ligase"/>
    <property type="match status" value="1"/>
</dbReference>
<evidence type="ECO:0000256" key="7">
    <source>
        <dbReference type="ARBA" id="ARBA00022917"/>
    </source>
</evidence>
<dbReference type="EC" id="6.1.1.19" evidence="10"/>
<evidence type="ECO:0000256" key="1">
    <source>
        <dbReference type="ARBA" id="ARBA00004496"/>
    </source>
</evidence>
<proteinExistence type="inferred from homology"/>
<keyword evidence="15" id="KW-1185">Reference proteome</keyword>
<dbReference type="SUPFAM" id="SSF47323">
    <property type="entry name" value="Anticodon-binding domain of a subclass of class I aminoacyl-tRNA synthetases"/>
    <property type="match status" value="1"/>
</dbReference>
<dbReference type="PANTHER" id="PTHR11956">
    <property type="entry name" value="ARGINYL-TRNA SYNTHETASE"/>
    <property type="match status" value="1"/>
</dbReference>
<dbReference type="PANTHER" id="PTHR11956:SF5">
    <property type="entry name" value="ARGININE--TRNA LIGASE, CYTOPLASMIC"/>
    <property type="match status" value="1"/>
</dbReference>
<dbReference type="InterPro" id="IPR014729">
    <property type="entry name" value="Rossmann-like_a/b/a_fold"/>
</dbReference>
<organism evidence="14 15">
    <name type="scientific">Methylophaga thiooxydans DMS010</name>
    <dbReference type="NCBI Taxonomy" id="637616"/>
    <lineage>
        <taxon>Bacteria</taxon>
        <taxon>Pseudomonadati</taxon>
        <taxon>Pseudomonadota</taxon>
        <taxon>Gammaproteobacteria</taxon>
        <taxon>Thiotrichales</taxon>
        <taxon>Piscirickettsiaceae</taxon>
        <taxon>Methylophaga</taxon>
    </lineage>
</organism>
<comment type="similarity">
    <text evidence="2 10 11">Belongs to the class-I aminoacyl-tRNA synthetase family.</text>
</comment>
<sequence>MKDQLKNLVGQALSIFIQKHGLEIDLPEIQIERTKDKTHGDFACNIAMMLAKPAKMNPRQIATDIVEALPTSDVVTQVEIAGPGFINFFLSAEASQQVVKEILSKAEKYGQSQIGKGKKVQVEFVSANPTGPLHVGHGRGAAYGSVVSSLLNAAGFNVHREYYVNDAGRQMDILGTSVWLRYLQACGETITFPSNGYQGSYVLDIAAELKQTFAEQFRHPADAVFDGVPADEPQGGDKELHIDGLTNQAKQLLGEANYRIVFDKGLNAILGDIRDDLAEFGTEYDEWFSERSLVESGEVEKAIEQLKQAGQLYEEKGAWWFKSTDYGDEKDRVVIRDNGQATYFASDIAYHLNKYQRGFDEIIDIWGADHHGYIPRVKASMQAMQQNVDQLKVLLVQFAVLYRGAEKVGMSTRSGEFVTLRQLRDEVGKDAARFFYVMRGADQHMDFDLELAKSQSNDNPVYYVQYAHARVCSVFRQLTERGHAWDKATGEQHLDRLTETHEDALMTMLAKYPEILETAALNHTPHLLAHYLTDLARDFHTYYNAHQFIVDDNELSQARLTLIEAVRQVIQNALTVMGVSAPESM</sequence>
<dbReference type="HAMAP" id="MF_00123">
    <property type="entry name" value="Arg_tRNA_synth"/>
    <property type="match status" value="1"/>
</dbReference>
<keyword evidence="7 10" id="KW-0648">Protein biosynthesis</keyword>
<dbReference type="InterPro" id="IPR008909">
    <property type="entry name" value="DALR_anticod-bd"/>
</dbReference>
<dbReference type="InterPro" id="IPR001412">
    <property type="entry name" value="aa-tRNA-synth_I_CS"/>
</dbReference>
<dbReference type="GO" id="GO:0004814">
    <property type="term" value="F:arginine-tRNA ligase activity"/>
    <property type="evidence" value="ECO:0007669"/>
    <property type="project" value="UniProtKB-UniRule"/>
</dbReference>
<evidence type="ECO:0000256" key="11">
    <source>
        <dbReference type="RuleBase" id="RU363038"/>
    </source>
</evidence>
<evidence type="ECO:0000313" key="14">
    <source>
        <dbReference type="EMBL" id="EEF79860.1"/>
    </source>
</evidence>
<comment type="subunit">
    <text evidence="10">Monomer.</text>
</comment>
<feature type="domain" description="Arginyl tRNA synthetase N-terminal" evidence="13">
    <location>
        <begin position="3"/>
        <end position="90"/>
    </location>
</feature>
<evidence type="ECO:0000256" key="3">
    <source>
        <dbReference type="ARBA" id="ARBA00022490"/>
    </source>
</evidence>
<dbReference type="SMART" id="SM00836">
    <property type="entry name" value="DALR_1"/>
    <property type="match status" value="1"/>
</dbReference>
<evidence type="ECO:0000256" key="9">
    <source>
        <dbReference type="ARBA" id="ARBA00049339"/>
    </source>
</evidence>
<evidence type="ECO:0000256" key="6">
    <source>
        <dbReference type="ARBA" id="ARBA00022840"/>
    </source>
</evidence>
<reference evidence="14 15" key="1">
    <citation type="journal article" date="2011" name="J. Bacteriol.">
        <title>Draft genome sequence of the chemolithoheterotrophic, halophilic methylotroph Methylophaga thiooxydans DMS010.</title>
        <authorList>
            <person name="Boden R."/>
            <person name="Ferriera S."/>
            <person name="Johnson J."/>
            <person name="Kelly D.P."/>
            <person name="Murrell J.C."/>
            <person name="Schafer H."/>
        </authorList>
    </citation>
    <scope>NUCLEOTIDE SEQUENCE [LARGE SCALE GENOMIC DNA]</scope>
    <source>
        <strain evidence="14 15">DMS010</strain>
    </source>
</reference>
<evidence type="ECO:0000256" key="10">
    <source>
        <dbReference type="HAMAP-Rule" id="MF_00123"/>
    </source>
</evidence>
<feature type="short sequence motif" description="'HIGH' region" evidence="10">
    <location>
        <begin position="127"/>
        <end position="137"/>
    </location>
</feature>
<comment type="subcellular location">
    <subcellularLocation>
        <location evidence="1 10">Cytoplasm</location>
    </subcellularLocation>
</comment>
<dbReference type="Gene3D" id="3.30.1360.70">
    <property type="entry name" value="Arginyl tRNA synthetase N-terminal domain"/>
    <property type="match status" value="1"/>
</dbReference>
<dbReference type="NCBIfam" id="TIGR00456">
    <property type="entry name" value="argS"/>
    <property type="match status" value="1"/>
</dbReference>
<dbReference type="GO" id="GO:0005737">
    <property type="term" value="C:cytoplasm"/>
    <property type="evidence" value="ECO:0007669"/>
    <property type="project" value="UniProtKB-SubCell"/>
</dbReference>
<dbReference type="PRINTS" id="PR01038">
    <property type="entry name" value="TRNASYNTHARG"/>
</dbReference>
<evidence type="ECO:0000256" key="8">
    <source>
        <dbReference type="ARBA" id="ARBA00023146"/>
    </source>
</evidence>
<dbReference type="Gene3D" id="3.40.50.620">
    <property type="entry name" value="HUPs"/>
    <property type="match status" value="1"/>
</dbReference>
<dbReference type="HOGENOM" id="CLU_006406_0_1_6"/>
<evidence type="ECO:0000256" key="5">
    <source>
        <dbReference type="ARBA" id="ARBA00022741"/>
    </source>
</evidence>
<dbReference type="InterPro" id="IPR001278">
    <property type="entry name" value="Arg-tRNA-ligase"/>
</dbReference>
<dbReference type="SUPFAM" id="SSF55190">
    <property type="entry name" value="Arginyl-tRNA synthetase (ArgRS), N-terminal 'additional' domain"/>
    <property type="match status" value="1"/>
</dbReference>
<evidence type="ECO:0000256" key="4">
    <source>
        <dbReference type="ARBA" id="ARBA00022598"/>
    </source>
</evidence>
<keyword evidence="4 10" id="KW-0436">Ligase</keyword>
<keyword evidence="6 10" id="KW-0067">ATP-binding</keyword>
<dbReference type="InterPro" id="IPR009080">
    <property type="entry name" value="tRNAsynth_Ia_anticodon-bd"/>
</dbReference>
<dbReference type="OrthoDB" id="9803211at2"/>
<evidence type="ECO:0000259" key="13">
    <source>
        <dbReference type="SMART" id="SM01016"/>
    </source>
</evidence>
<dbReference type="PROSITE" id="PS00178">
    <property type="entry name" value="AA_TRNA_LIGASE_I"/>
    <property type="match status" value="1"/>
</dbReference>
<dbReference type="InterPro" id="IPR005148">
    <property type="entry name" value="Arg-tRNA-synth_N"/>
</dbReference>
<keyword evidence="8 10" id="KW-0030">Aminoacyl-tRNA synthetase</keyword>
<evidence type="ECO:0000259" key="12">
    <source>
        <dbReference type="SMART" id="SM00836"/>
    </source>
</evidence>
<dbReference type="AlphaFoldDB" id="C0N5C4"/>
<dbReference type="Pfam" id="PF05746">
    <property type="entry name" value="DALR_1"/>
    <property type="match status" value="1"/>
</dbReference>
<dbReference type="FunFam" id="1.10.730.10:FF:000008">
    <property type="entry name" value="Arginine--tRNA ligase"/>
    <property type="match status" value="1"/>
</dbReference>
<evidence type="ECO:0000256" key="2">
    <source>
        <dbReference type="ARBA" id="ARBA00005594"/>
    </source>
</evidence>
<keyword evidence="3 10" id="KW-0963">Cytoplasm</keyword>
<evidence type="ECO:0000313" key="15">
    <source>
        <dbReference type="Proteomes" id="UP000004679"/>
    </source>
</evidence>
<dbReference type="Pfam" id="PF00750">
    <property type="entry name" value="tRNA-synt_1d"/>
    <property type="match status" value="2"/>
</dbReference>
<dbReference type="SMART" id="SM01016">
    <property type="entry name" value="Arg_tRNA_synt_N"/>
    <property type="match status" value="1"/>
</dbReference>
<dbReference type="CDD" id="cd00671">
    <property type="entry name" value="ArgRS_core"/>
    <property type="match status" value="1"/>
</dbReference>
<dbReference type="Pfam" id="PF03485">
    <property type="entry name" value="Arg_tRNA_synt_N"/>
    <property type="match status" value="1"/>
</dbReference>
<name>C0N5C4_9GAMM</name>
<keyword evidence="5 10" id="KW-0547">Nucleotide-binding</keyword>
<protein>
    <recommendedName>
        <fullName evidence="10">Arginine--tRNA ligase</fullName>
        <ecNumber evidence="10">6.1.1.19</ecNumber>
    </recommendedName>
    <alternativeName>
        <fullName evidence="10">Arginyl-tRNA synthetase</fullName>
        <shortName evidence="10">ArgRS</shortName>
    </alternativeName>
</protein>
<dbReference type="Proteomes" id="UP000004679">
    <property type="component" value="Unassembled WGS sequence"/>
</dbReference>
<dbReference type="Gene3D" id="1.10.730.10">
    <property type="entry name" value="Isoleucyl-tRNA Synthetase, Domain 1"/>
    <property type="match status" value="1"/>
</dbReference>
<dbReference type="EMBL" id="GG657897">
    <property type="protein sequence ID" value="EEF79860.1"/>
    <property type="molecule type" value="Genomic_DNA"/>
</dbReference>
<dbReference type="GO" id="GO:0005524">
    <property type="term" value="F:ATP binding"/>
    <property type="evidence" value="ECO:0007669"/>
    <property type="project" value="UniProtKB-UniRule"/>
</dbReference>
<dbReference type="SUPFAM" id="SSF52374">
    <property type="entry name" value="Nucleotidylyl transferase"/>
    <property type="match status" value="1"/>
</dbReference>
<dbReference type="InterPro" id="IPR036695">
    <property type="entry name" value="Arg-tRNA-synth_N_sf"/>
</dbReference>
<comment type="catalytic activity">
    <reaction evidence="9 10">
        <text>tRNA(Arg) + L-arginine + ATP = L-arginyl-tRNA(Arg) + AMP + diphosphate</text>
        <dbReference type="Rhea" id="RHEA:20301"/>
        <dbReference type="Rhea" id="RHEA-COMP:9658"/>
        <dbReference type="Rhea" id="RHEA-COMP:9673"/>
        <dbReference type="ChEBI" id="CHEBI:30616"/>
        <dbReference type="ChEBI" id="CHEBI:32682"/>
        <dbReference type="ChEBI" id="CHEBI:33019"/>
        <dbReference type="ChEBI" id="CHEBI:78442"/>
        <dbReference type="ChEBI" id="CHEBI:78513"/>
        <dbReference type="ChEBI" id="CHEBI:456215"/>
        <dbReference type="EC" id="6.1.1.19"/>
    </reaction>
</comment>
<feature type="domain" description="DALR anticodon binding" evidence="12">
    <location>
        <begin position="464"/>
        <end position="585"/>
    </location>
</feature>
<dbReference type="InterPro" id="IPR035684">
    <property type="entry name" value="ArgRS_core"/>
</dbReference>
<dbReference type="GO" id="GO:0006420">
    <property type="term" value="P:arginyl-tRNA aminoacylation"/>
    <property type="evidence" value="ECO:0007669"/>
    <property type="project" value="UniProtKB-UniRule"/>
</dbReference>
<dbReference type="RefSeq" id="WP_008290953.1">
    <property type="nucleotide sequence ID" value="NZ_GG657897.1"/>
</dbReference>
<accession>C0N5C4</accession>
<gene>
    <name evidence="10 14" type="primary">argS</name>
    <name evidence="14" type="ORF">MDMS009_1411</name>
</gene>